<dbReference type="EMBL" id="LT629749">
    <property type="protein sequence ID" value="SDS02678.1"/>
    <property type="molecule type" value="Genomic_DNA"/>
</dbReference>
<keyword evidence="3" id="KW-1185">Reference proteome</keyword>
<sequence length="105" mass="10962">MVRGPRRRAVLAHAVVVLLGLLVLLYPFTVGASPSVTCRGTAMRPGDVCAKAGDSGTQTYEQRAADVRNARPVIAVGGLLLTGFGVVLLAGELRRRPGAAAEQPR</sequence>
<reference evidence="2 3" key="1">
    <citation type="submission" date="2016-10" db="EMBL/GenBank/DDBJ databases">
        <authorList>
            <person name="de Groot N.N."/>
        </authorList>
    </citation>
    <scope>NUCLEOTIDE SEQUENCE [LARGE SCALE GENOMIC DNA]</scope>
    <source>
        <strain evidence="2 3">DSM 21741</strain>
    </source>
</reference>
<gene>
    <name evidence="2" type="ORF">SAMN04488543_0942</name>
</gene>
<dbReference type="Proteomes" id="UP000199092">
    <property type="component" value="Chromosome I"/>
</dbReference>
<dbReference type="AlphaFoldDB" id="A0A1H1NUM0"/>
<dbReference type="STRING" id="546871.SAMN04488543_0942"/>
<keyword evidence="1" id="KW-1133">Transmembrane helix</keyword>
<proteinExistence type="predicted"/>
<evidence type="ECO:0000313" key="3">
    <source>
        <dbReference type="Proteomes" id="UP000199092"/>
    </source>
</evidence>
<keyword evidence="1" id="KW-0812">Transmembrane</keyword>
<name>A0A1H1NUM0_9ACTN</name>
<organism evidence="2 3">
    <name type="scientific">Friedmanniella luteola</name>
    <dbReference type="NCBI Taxonomy" id="546871"/>
    <lineage>
        <taxon>Bacteria</taxon>
        <taxon>Bacillati</taxon>
        <taxon>Actinomycetota</taxon>
        <taxon>Actinomycetes</taxon>
        <taxon>Propionibacteriales</taxon>
        <taxon>Nocardioidaceae</taxon>
        <taxon>Friedmanniella</taxon>
    </lineage>
</organism>
<keyword evidence="1" id="KW-0472">Membrane</keyword>
<accession>A0A1H1NUM0</accession>
<evidence type="ECO:0000256" key="1">
    <source>
        <dbReference type="SAM" id="Phobius"/>
    </source>
</evidence>
<evidence type="ECO:0000313" key="2">
    <source>
        <dbReference type="EMBL" id="SDS02678.1"/>
    </source>
</evidence>
<protein>
    <submittedName>
        <fullName evidence="2">Uncharacterized protein</fullName>
    </submittedName>
</protein>
<feature type="transmembrane region" description="Helical" evidence="1">
    <location>
        <begin position="73"/>
        <end position="91"/>
    </location>
</feature>